<evidence type="ECO:0000313" key="7">
    <source>
        <dbReference type="Proteomes" id="UP000484255"/>
    </source>
</evidence>
<dbReference type="SUPFAM" id="SSF56801">
    <property type="entry name" value="Acetyl-CoA synthetase-like"/>
    <property type="match status" value="1"/>
</dbReference>
<dbReference type="InterPro" id="IPR042098">
    <property type="entry name" value="TauD-like_sf"/>
</dbReference>
<dbReference type="Pfam" id="PF02668">
    <property type="entry name" value="TauD"/>
    <property type="match status" value="1"/>
</dbReference>
<dbReference type="Gene3D" id="3.40.50.12780">
    <property type="entry name" value="N-terminal domain of ligase-like"/>
    <property type="match status" value="1"/>
</dbReference>
<evidence type="ECO:0000259" key="4">
    <source>
        <dbReference type="Pfam" id="PF00501"/>
    </source>
</evidence>
<reference evidence="6 7" key="1">
    <citation type="submission" date="2020-02" db="EMBL/GenBank/DDBJ databases">
        <title>Ideonella bacterium strain TBM-1.</title>
        <authorList>
            <person name="Chen W.-M."/>
        </authorList>
    </citation>
    <scope>NUCLEOTIDE SEQUENCE [LARGE SCALE GENOMIC DNA]</scope>
    <source>
        <strain evidence="6 7">TBM-1</strain>
    </source>
</reference>
<dbReference type="RefSeq" id="WP_163457680.1">
    <property type="nucleotide sequence ID" value="NZ_JAAGOH010000012.1"/>
</dbReference>
<keyword evidence="3" id="KW-0560">Oxidoreductase</keyword>
<gene>
    <name evidence="6" type="ORF">G3A44_11585</name>
</gene>
<evidence type="ECO:0000256" key="2">
    <source>
        <dbReference type="ARBA" id="ARBA00022598"/>
    </source>
</evidence>
<dbReference type="PROSITE" id="PS00455">
    <property type="entry name" value="AMP_BINDING"/>
    <property type="match status" value="1"/>
</dbReference>
<dbReference type="GO" id="GO:0006631">
    <property type="term" value="P:fatty acid metabolic process"/>
    <property type="evidence" value="ECO:0007669"/>
    <property type="project" value="TreeGrafter"/>
</dbReference>
<dbReference type="InterPro" id="IPR000873">
    <property type="entry name" value="AMP-dep_synth/lig_dom"/>
</dbReference>
<evidence type="ECO:0000256" key="1">
    <source>
        <dbReference type="ARBA" id="ARBA00006432"/>
    </source>
</evidence>
<dbReference type="AlphaFoldDB" id="A0A7C9TLU3"/>
<dbReference type="InterPro" id="IPR042099">
    <property type="entry name" value="ANL_N_sf"/>
</dbReference>
<dbReference type="Gene3D" id="3.60.130.10">
    <property type="entry name" value="Clavaminate synthase-like"/>
    <property type="match status" value="1"/>
</dbReference>
<evidence type="ECO:0000259" key="5">
    <source>
        <dbReference type="Pfam" id="PF02668"/>
    </source>
</evidence>
<accession>A0A7C9TLU3</accession>
<comment type="similarity">
    <text evidence="1">Belongs to the ATP-dependent AMP-binding enzyme family.</text>
</comment>
<dbReference type="EMBL" id="JAAGOH010000012">
    <property type="protein sequence ID" value="NDY91827.1"/>
    <property type="molecule type" value="Genomic_DNA"/>
</dbReference>
<evidence type="ECO:0000256" key="3">
    <source>
        <dbReference type="ARBA" id="ARBA00023002"/>
    </source>
</evidence>
<dbReference type="GO" id="GO:0031956">
    <property type="term" value="F:medium-chain fatty acid-CoA ligase activity"/>
    <property type="evidence" value="ECO:0007669"/>
    <property type="project" value="TreeGrafter"/>
</dbReference>
<dbReference type="Pfam" id="PF00501">
    <property type="entry name" value="AMP-binding"/>
    <property type="match status" value="1"/>
</dbReference>
<name>A0A7C9TLU3_9BURK</name>
<dbReference type="InterPro" id="IPR003819">
    <property type="entry name" value="TauD/TfdA-like"/>
</dbReference>
<sequence length="855" mass="91431">MPLHEQLIQACLDHPGALMLEVQGLGGAPARACTYAQVHAAAEQLTALLPAQAVSPRVGLVMANGPEWVVADLALLIAGAVEVPVPLAFSAEQAHHLLAPVDLCLVDRAGQARLNAWLASPAWAGRRPPAVLNVDLDELLSRDTVRARRRWTREDDVCKVIHTSGTTSLPKGVRIRSQGLSDLLVSLRRRAPARAYARSFSLVPLSLLIEQVTAVYLTLLDGGTLVFPPDSIPLLGELGGTPVALLPCLRQARPSALTLPPSMVEALLAAAQTHILEDTVQRSERLFGRARPPFMACGGAPVASQTLAQLAALGLTLHEGYGLSENSSVVAWNAPGHFKAGTVGQALDHVQVRLSPAGELLVRSSSLFAGYDGGDPSSCGVDAEGWLHTGDLAEIDAEGFITVKGRLKNVFITAHGRNVAPEWVESRYRTLACVEQAVLFGEGLPAVCGFFVVAPGWTLEAAQVAIERFGQEHLSEVERAQRLVLVPAGPQVQREGFTVTGRPRRDQIWAQYLAPLAGATGAPKGTAEDRAAPAMRGAPQPALQSAAPWATDLPAQVSPLSAQAGHAGSRGLLLLAPPGSSVQALAPAPLLSRLAQAGFVLLRGYGPTMDDFSDLVRRLSRRITLDPARSFGGQGGVAQKVDAGLDAVGLHCENGNSPFMPDLCWFYCEQGPRTGSQTTVCDGQRVWAALSAPARQAFLQQDIVYSRRVEEDKWKRFAFHMLGGAKPLAHITVDDLVAQAGDPQRTRISLEADGAIQYRFQVGAVHTTLFGDGLAFANSLLGPSYHYERPRITFADGRALPADLLAEVQQVTEALTENIDWQTGDVVLIDNTRVMHGRRAIDDPSRRIFNALSYL</sequence>
<feature type="domain" description="AMP-dependent synthetase/ligase" evidence="4">
    <location>
        <begin position="30"/>
        <end position="371"/>
    </location>
</feature>
<feature type="domain" description="TauD/TfdA-like" evidence="5">
    <location>
        <begin position="593"/>
        <end position="849"/>
    </location>
</feature>
<dbReference type="GO" id="GO:0016706">
    <property type="term" value="F:2-oxoglutarate-dependent dioxygenase activity"/>
    <property type="evidence" value="ECO:0007669"/>
    <property type="project" value="UniProtKB-ARBA"/>
</dbReference>
<comment type="caution">
    <text evidence="6">The sequence shown here is derived from an EMBL/GenBank/DDBJ whole genome shotgun (WGS) entry which is preliminary data.</text>
</comment>
<dbReference type="PANTHER" id="PTHR43201:SF5">
    <property type="entry name" value="MEDIUM-CHAIN ACYL-COA LIGASE ACSF2, MITOCHONDRIAL"/>
    <property type="match status" value="1"/>
</dbReference>
<keyword evidence="7" id="KW-1185">Reference proteome</keyword>
<organism evidence="6 7">
    <name type="scientific">Ideonella livida</name>
    <dbReference type="NCBI Taxonomy" id="2707176"/>
    <lineage>
        <taxon>Bacteria</taxon>
        <taxon>Pseudomonadati</taxon>
        <taxon>Pseudomonadota</taxon>
        <taxon>Betaproteobacteria</taxon>
        <taxon>Burkholderiales</taxon>
        <taxon>Sphaerotilaceae</taxon>
        <taxon>Ideonella</taxon>
    </lineage>
</organism>
<dbReference type="Proteomes" id="UP000484255">
    <property type="component" value="Unassembled WGS sequence"/>
</dbReference>
<keyword evidence="2" id="KW-0436">Ligase</keyword>
<protein>
    <submittedName>
        <fullName evidence="6">AMP-binding protein</fullName>
    </submittedName>
</protein>
<evidence type="ECO:0000313" key="6">
    <source>
        <dbReference type="EMBL" id="NDY91827.1"/>
    </source>
</evidence>
<dbReference type="SUPFAM" id="SSF51197">
    <property type="entry name" value="Clavaminate synthase-like"/>
    <property type="match status" value="1"/>
</dbReference>
<dbReference type="PANTHER" id="PTHR43201">
    <property type="entry name" value="ACYL-COA SYNTHETASE"/>
    <property type="match status" value="1"/>
</dbReference>
<dbReference type="InterPro" id="IPR020845">
    <property type="entry name" value="AMP-binding_CS"/>
</dbReference>
<proteinExistence type="inferred from homology"/>